<keyword evidence="3" id="KW-1185">Reference proteome</keyword>
<evidence type="ECO:0000313" key="2">
    <source>
        <dbReference type="EMBL" id="QEL14237.1"/>
    </source>
</evidence>
<dbReference type="EMBL" id="CP042425">
    <property type="protein sequence ID" value="QEL14237.1"/>
    <property type="molecule type" value="Genomic_DNA"/>
</dbReference>
<dbReference type="AlphaFoldDB" id="A0A5C1A7N8"/>
<sequence length="282" mass="30388">MFGSVLLMTALMVTPAQAGGLSLTNVRPTFGQLGGTRPDSKFLPGDILCYSFDIEGIVVNDEGQVQYEMGMEIHDANNKLVFESKPSARVNLALLGGGRLPAIAYTTIEDDQAAGTYTLKLTVKDLLAKPNATQTFTKKFEVAKKQFGIVGVSMSVDERGSIPAPTTGVVGQFYFVQFGVVSFDRAVPKPDPKDPKAKPGPAQPNLTFEMTILDAAGKPTFTKPISYKLAAEVKETENLVVMRFPIPFTKAGKYTVRLKAVDTLANKQTTFDLPIAAVESSN</sequence>
<keyword evidence="1" id="KW-0732">Signal</keyword>
<feature type="chain" id="PRO_5022979301" evidence="1">
    <location>
        <begin position="19"/>
        <end position="282"/>
    </location>
</feature>
<gene>
    <name evidence="2" type="ORF">PX52LOC_01107</name>
</gene>
<protein>
    <submittedName>
        <fullName evidence="2">Uncharacterized protein</fullName>
    </submittedName>
</protein>
<reference evidence="3" key="1">
    <citation type="submission" date="2019-08" db="EMBL/GenBank/DDBJ databases">
        <title>Limnoglobus roseus gen. nov., sp. nov., a novel freshwater planctomycete with a giant genome from the family Gemmataceae.</title>
        <authorList>
            <person name="Kulichevskaya I.S."/>
            <person name="Naumoff D.G."/>
            <person name="Miroshnikov K."/>
            <person name="Ivanova A."/>
            <person name="Philippov D.A."/>
            <person name="Hakobyan A."/>
            <person name="Rijpstra I.C."/>
            <person name="Sinninghe Damste J.S."/>
            <person name="Liesack W."/>
            <person name="Dedysh S.N."/>
        </authorList>
    </citation>
    <scope>NUCLEOTIDE SEQUENCE [LARGE SCALE GENOMIC DNA]</scope>
    <source>
        <strain evidence="3">PX52</strain>
    </source>
</reference>
<dbReference type="Proteomes" id="UP000324974">
    <property type="component" value="Chromosome"/>
</dbReference>
<dbReference type="RefSeq" id="WP_149109144.1">
    <property type="nucleotide sequence ID" value="NZ_CP042425.1"/>
</dbReference>
<dbReference type="KEGG" id="lrs:PX52LOC_01107"/>
<proteinExistence type="predicted"/>
<feature type="signal peptide" evidence="1">
    <location>
        <begin position="1"/>
        <end position="18"/>
    </location>
</feature>
<organism evidence="2 3">
    <name type="scientific">Limnoglobus roseus</name>
    <dbReference type="NCBI Taxonomy" id="2598579"/>
    <lineage>
        <taxon>Bacteria</taxon>
        <taxon>Pseudomonadati</taxon>
        <taxon>Planctomycetota</taxon>
        <taxon>Planctomycetia</taxon>
        <taxon>Gemmatales</taxon>
        <taxon>Gemmataceae</taxon>
        <taxon>Limnoglobus</taxon>
    </lineage>
</organism>
<evidence type="ECO:0000256" key="1">
    <source>
        <dbReference type="SAM" id="SignalP"/>
    </source>
</evidence>
<name>A0A5C1A7N8_9BACT</name>
<accession>A0A5C1A7N8</accession>
<evidence type="ECO:0000313" key="3">
    <source>
        <dbReference type="Proteomes" id="UP000324974"/>
    </source>
</evidence>
<dbReference type="OrthoDB" id="274230at2"/>